<dbReference type="OrthoDB" id="9770347at2"/>
<evidence type="ECO:0000256" key="3">
    <source>
        <dbReference type="ARBA" id="ARBA00022475"/>
    </source>
</evidence>
<feature type="transmembrane region" description="Helical" evidence="7">
    <location>
        <begin position="56"/>
        <end position="81"/>
    </location>
</feature>
<organism evidence="8 9">
    <name type="scientific">Ornithinicoccus hortensis</name>
    <dbReference type="NCBI Taxonomy" id="82346"/>
    <lineage>
        <taxon>Bacteria</taxon>
        <taxon>Bacillati</taxon>
        <taxon>Actinomycetota</taxon>
        <taxon>Actinomycetes</taxon>
        <taxon>Micrococcales</taxon>
        <taxon>Intrasporangiaceae</taxon>
        <taxon>Ornithinicoccus</taxon>
    </lineage>
</organism>
<keyword evidence="3" id="KW-1003">Cell membrane</keyword>
<dbReference type="Proteomes" id="UP000319516">
    <property type="component" value="Unassembled WGS sequence"/>
</dbReference>
<accession>A0A542YLM8</accession>
<feature type="transmembrane region" description="Helical" evidence="7">
    <location>
        <begin position="160"/>
        <end position="181"/>
    </location>
</feature>
<evidence type="ECO:0000313" key="9">
    <source>
        <dbReference type="Proteomes" id="UP000319516"/>
    </source>
</evidence>
<feature type="transmembrane region" description="Helical" evidence="7">
    <location>
        <begin position="93"/>
        <end position="113"/>
    </location>
</feature>
<keyword evidence="9" id="KW-1185">Reference proteome</keyword>
<dbReference type="PANTHER" id="PTHR30250:SF10">
    <property type="entry name" value="LIPOPOLYSACCHARIDE BIOSYNTHESIS PROTEIN WZXC"/>
    <property type="match status" value="1"/>
</dbReference>
<evidence type="ECO:0000256" key="1">
    <source>
        <dbReference type="ARBA" id="ARBA00004651"/>
    </source>
</evidence>
<feature type="transmembrane region" description="Helical" evidence="7">
    <location>
        <begin position="221"/>
        <end position="241"/>
    </location>
</feature>
<feature type="transmembrane region" description="Helical" evidence="7">
    <location>
        <begin position="425"/>
        <end position="442"/>
    </location>
</feature>
<feature type="transmembrane region" description="Helical" evidence="7">
    <location>
        <begin position="454"/>
        <end position="474"/>
    </location>
</feature>
<dbReference type="GO" id="GO:0005886">
    <property type="term" value="C:plasma membrane"/>
    <property type="evidence" value="ECO:0007669"/>
    <property type="project" value="UniProtKB-SubCell"/>
</dbReference>
<dbReference type="Pfam" id="PF13440">
    <property type="entry name" value="Polysacc_synt_3"/>
    <property type="match status" value="1"/>
</dbReference>
<feature type="transmembrane region" description="Helical" evidence="7">
    <location>
        <begin position="187"/>
        <end position="209"/>
    </location>
</feature>
<keyword evidence="6 7" id="KW-0472">Membrane</keyword>
<comment type="similarity">
    <text evidence="2">Belongs to the polysaccharide synthase family.</text>
</comment>
<proteinExistence type="inferred from homology"/>
<evidence type="ECO:0000256" key="4">
    <source>
        <dbReference type="ARBA" id="ARBA00022692"/>
    </source>
</evidence>
<feature type="transmembrane region" description="Helical" evidence="7">
    <location>
        <begin position="29"/>
        <end position="50"/>
    </location>
</feature>
<dbReference type="EMBL" id="VFOP01000001">
    <property type="protein sequence ID" value="TQL48983.1"/>
    <property type="molecule type" value="Genomic_DNA"/>
</dbReference>
<dbReference type="InterPro" id="IPR050833">
    <property type="entry name" value="Poly_Biosynth_Transport"/>
</dbReference>
<name>A0A542YLM8_9MICO</name>
<feature type="transmembrane region" description="Helical" evidence="7">
    <location>
        <begin position="256"/>
        <end position="280"/>
    </location>
</feature>
<reference evidence="8 9" key="1">
    <citation type="submission" date="2019-06" db="EMBL/GenBank/DDBJ databases">
        <title>Sequencing the genomes of 1000 actinobacteria strains.</title>
        <authorList>
            <person name="Klenk H.-P."/>
        </authorList>
    </citation>
    <scope>NUCLEOTIDE SEQUENCE [LARGE SCALE GENOMIC DNA]</scope>
    <source>
        <strain evidence="8 9">DSM 12335</strain>
    </source>
</reference>
<dbReference type="PANTHER" id="PTHR30250">
    <property type="entry name" value="PST FAMILY PREDICTED COLANIC ACID TRANSPORTER"/>
    <property type="match status" value="1"/>
</dbReference>
<comment type="caution">
    <text evidence="8">The sequence shown here is derived from an EMBL/GenBank/DDBJ whole genome shotgun (WGS) entry which is preliminary data.</text>
</comment>
<evidence type="ECO:0000256" key="2">
    <source>
        <dbReference type="ARBA" id="ARBA00007430"/>
    </source>
</evidence>
<feature type="transmembrane region" description="Helical" evidence="7">
    <location>
        <begin position="301"/>
        <end position="329"/>
    </location>
</feature>
<comment type="subcellular location">
    <subcellularLocation>
        <location evidence="1">Cell membrane</location>
        <topology evidence="1">Multi-pass membrane protein</topology>
    </subcellularLocation>
</comment>
<evidence type="ECO:0000313" key="8">
    <source>
        <dbReference type="EMBL" id="TQL48983.1"/>
    </source>
</evidence>
<keyword evidence="5 7" id="KW-1133">Transmembrane helix</keyword>
<feature type="transmembrane region" description="Helical" evidence="7">
    <location>
        <begin position="368"/>
        <end position="386"/>
    </location>
</feature>
<feature type="transmembrane region" description="Helical" evidence="7">
    <location>
        <begin position="335"/>
        <end position="356"/>
    </location>
</feature>
<gene>
    <name evidence="8" type="ORF">FB467_0046</name>
</gene>
<dbReference type="AlphaFoldDB" id="A0A542YLM8"/>
<evidence type="ECO:0000256" key="5">
    <source>
        <dbReference type="ARBA" id="ARBA00022989"/>
    </source>
</evidence>
<evidence type="ECO:0000256" key="7">
    <source>
        <dbReference type="SAM" id="Phobius"/>
    </source>
</evidence>
<protein>
    <submittedName>
        <fullName evidence="8">PST family polysaccharide transporter</fullName>
    </submittedName>
</protein>
<feature type="transmembrane region" description="Helical" evidence="7">
    <location>
        <begin position="128"/>
        <end position="148"/>
    </location>
</feature>
<keyword evidence="4 7" id="KW-0812">Transmembrane</keyword>
<feature type="transmembrane region" description="Helical" evidence="7">
    <location>
        <begin position="392"/>
        <end position="413"/>
    </location>
</feature>
<evidence type="ECO:0000256" key="6">
    <source>
        <dbReference type="ARBA" id="ARBA00023136"/>
    </source>
</evidence>
<sequence>MSTPPAASPPLPSEADLNQRAGRALGWSLLNTAVSKVGTLAVGIALARILGPGEFGSFAVAMVALLAVLSFNELGVSLAIVRWKGDPRPIVPTVATISIVSSAALFAACYVAAPTYAAAMGSPESTSVVRVLLASILINGVVAAPAAVLQREFKQKEKMVADQANAWLGAGISIALALTGMGAMSLAIGRLVGSTVSAVIFGIYAPSALKPGLDSSLLRPLLSFGLPLAGASAVVFAAGYVDQVVTGALLGPTELGFYVLAFNLASWPVSVFSQPLRAVAPAAFARMQSDLQGMSSNFRRVLGILASVAFPVCFVLAGTAVPLVSFVYGEQWLPAASALTWLALLAGCRIVFELTYDYLVVLRKTKGILVIQVTWLVALVPSAVVGASARGIAGVAAAQVAVAVIVVLPMYLRQIRDTGLPAYQALSRLSGPLAAGLFVWPVTHIIGDQMTNEWLAVALSSMAGLVGIAILLACEPGLIRRLRSQIDRRGNGQVAS</sequence>